<comment type="caution">
    <text evidence="2">The sequence shown here is derived from an EMBL/GenBank/DDBJ whole genome shotgun (WGS) entry which is preliminary data.</text>
</comment>
<protein>
    <submittedName>
        <fullName evidence="2">Lipase family protein</fullName>
    </submittedName>
</protein>
<evidence type="ECO:0000313" key="2">
    <source>
        <dbReference type="EMBL" id="MBE9235091.1"/>
    </source>
</evidence>
<dbReference type="SUPFAM" id="SSF53474">
    <property type="entry name" value="alpha/beta-Hydrolases"/>
    <property type="match status" value="1"/>
</dbReference>
<accession>A0ABR9V9C2</accession>
<proteinExistence type="predicted"/>
<keyword evidence="3" id="KW-1185">Reference proteome</keyword>
<dbReference type="EMBL" id="JADEWB010000010">
    <property type="protein sequence ID" value="MBE9235091.1"/>
    <property type="molecule type" value="Genomic_DNA"/>
</dbReference>
<dbReference type="Gene3D" id="3.40.50.1820">
    <property type="entry name" value="alpha/beta hydrolase"/>
    <property type="match status" value="1"/>
</dbReference>
<gene>
    <name evidence="2" type="ORF">IQ227_03295</name>
</gene>
<sequence>MTIDYSKAVKMAVCCQEIYQDFSKIVFSSWTEKPILISDKTTDTQLAILADSSAVTIVFRGTESKMDWRYNFDTGKIGKDIDLQKKNKEFDEKIIQQQIVAKTEQIYPYKKGNNPGPLMHSGFSNAYLSVRDQIHQYIKDNQTANIIVTGHSLGGALATLCGVDIQYNFHPQLSSLEVYTFGSPKVGNKKFCQSYNRRVPNTYRFIYGMDIVPALPRWWQGRYSHVGQQLRVGPWFSYNFISARVKDHDIRNYIRLLEKTRN</sequence>
<dbReference type="PANTHER" id="PTHR45856:SF11">
    <property type="entry name" value="FUNGAL LIPASE-LIKE DOMAIN-CONTAINING PROTEIN"/>
    <property type="match status" value="1"/>
</dbReference>
<feature type="domain" description="Fungal lipase-type" evidence="1">
    <location>
        <begin position="57"/>
        <end position="217"/>
    </location>
</feature>
<dbReference type="InterPro" id="IPR051218">
    <property type="entry name" value="Sec_MonoDiacylglyc_Lipase"/>
</dbReference>
<dbReference type="PANTHER" id="PTHR45856">
    <property type="entry name" value="ALPHA/BETA-HYDROLASES SUPERFAMILY PROTEIN"/>
    <property type="match status" value="1"/>
</dbReference>
<evidence type="ECO:0000313" key="3">
    <source>
        <dbReference type="Proteomes" id="UP000606776"/>
    </source>
</evidence>
<dbReference type="InterPro" id="IPR029058">
    <property type="entry name" value="AB_hydrolase_fold"/>
</dbReference>
<reference evidence="2 3" key="1">
    <citation type="submission" date="2020-10" db="EMBL/GenBank/DDBJ databases">
        <authorList>
            <person name="Castelo-Branco R."/>
            <person name="Eusebio N."/>
            <person name="Adriana R."/>
            <person name="Vieira A."/>
            <person name="Brugerolle De Fraissinette N."/>
            <person name="Rezende De Castro R."/>
            <person name="Schneider M.P."/>
            <person name="Vasconcelos V."/>
            <person name="Leao P.N."/>
        </authorList>
    </citation>
    <scope>NUCLEOTIDE SEQUENCE [LARGE SCALE GENOMIC DNA]</scope>
    <source>
        <strain evidence="2 3">LEGE 00250</strain>
    </source>
</reference>
<dbReference type="CDD" id="cd00519">
    <property type="entry name" value="Lipase_3"/>
    <property type="match status" value="1"/>
</dbReference>
<dbReference type="RefSeq" id="WP_193941766.1">
    <property type="nucleotide sequence ID" value="NZ_JADEWB010000010.1"/>
</dbReference>
<organism evidence="2 3">
    <name type="scientific">Sphaerospermopsis aphanizomenoides LEGE 00250</name>
    <dbReference type="NCBI Taxonomy" id="2777972"/>
    <lineage>
        <taxon>Bacteria</taxon>
        <taxon>Bacillati</taxon>
        <taxon>Cyanobacteriota</taxon>
        <taxon>Cyanophyceae</taxon>
        <taxon>Nostocales</taxon>
        <taxon>Aphanizomenonaceae</taxon>
        <taxon>Sphaerospermopsis</taxon>
        <taxon>Sphaerospermopsis aphanizomenoides</taxon>
    </lineage>
</organism>
<dbReference type="InterPro" id="IPR002921">
    <property type="entry name" value="Fungal_lipase-type"/>
</dbReference>
<evidence type="ECO:0000259" key="1">
    <source>
        <dbReference type="Pfam" id="PF01764"/>
    </source>
</evidence>
<dbReference type="Proteomes" id="UP000606776">
    <property type="component" value="Unassembled WGS sequence"/>
</dbReference>
<dbReference type="Pfam" id="PF01764">
    <property type="entry name" value="Lipase_3"/>
    <property type="match status" value="1"/>
</dbReference>
<name>A0ABR9V9C2_9CYAN</name>